<dbReference type="PROSITE" id="PS50045">
    <property type="entry name" value="SIGMA54_INTERACT_4"/>
    <property type="match status" value="1"/>
</dbReference>
<sequence length="452" mass="50977">MRPKVLIVDDEKDICKALEFLLKREEYEVASVYNGEEAIERLKKESFDAVVTDLKMAKVDGMQVLEKAREMDPDTAVIVMTAFASVESAVEAMKKGATDYIVKPFLNEEIKLTLRKALEQKRILRENLALKQQISQKRTGCKDVVTVSDVMLDIFDTLEKVIPTKSNILILGESGTGKGLIAELIHCNSPRRDKPFISINCSAIPEGLLESELFGYRKGAFTGAAADKLGLIPLAHQGTLFLDEIGDMPVNLQAKLLKVLESGEVYPLGDTKPKIVDVRILSATNADIENRIREGKFREDLYWRLNVIEIRLPSLKERREDIEILAKHFIGKFAMEHRKNVVGIDGQALSALLDYSWPGNVRELSNVIERAVVLSEEGRITLDVLPAKLRKSRQESDREASSLKNYLNDYEKNLLLKIYQAHGRNKEETSRALGIDLATLYRKFKKYGIEDA</sequence>
<dbReference type="Proteomes" id="UP000705867">
    <property type="component" value="Unassembled WGS sequence"/>
</dbReference>
<feature type="modified residue" description="4-aspartylphosphate" evidence="11">
    <location>
        <position position="53"/>
    </location>
</feature>
<evidence type="ECO:0000259" key="12">
    <source>
        <dbReference type="PROSITE" id="PS50045"/>
    </source>
</evidence>
<dbReference type="SUPFAM" id="SSF52172">
    <property type="entry name" value="CheY-like"/>
    <property type="match status" value="1"/>
</dbReference>
<evidence type="ECO:0000256" key="5">
    <source>
        <dbReference type="ARBA" id="ARBA00022840"/>
    </source>
</evidence>
<dbReference type="AlphaFoldDB" id="A0A953JA31"/>
<evidence type="ECO:0000256" key="4">
    <source>
        <dbReference type="ARBA" id="ARBA00022741"/>
    </source>
</evidence>
<dbReference type="FunFam" id="1.10.8.60:FF:000014">
    <property type="entry name" value="DNA-binding transcriptional regulator NtrC"/>
    <property type="match status" value="1"/>
</dbReference>
<dbReference type="InterPro" id="IPR027417">
    <property type="entry name" value="P-loop_NTPase"/>
</dbReference>
<reference evidence="14" key="1">
    <citation type="journal article" date="2021" name="bioRxiv">
        <title>Unraveling nitrogen, sulfur and carbon metabolic pathways and microbial community transcriptional responses to substrate deprivation and toxicity stresses in a bioreactor mimicking anoxic brackish coastal sediment conditions.</title>
        <authorList>
            <person name="Martins P.D."/>
            <person name="Echeveste M.J."/>
            <person name="Arshad A."/>
            <person name="Kurth J."/>
            <person name="Ouboter H."/>
            <person name="Jetten M.S.M."/>
            <person name="Welte C.U."/>
        </authorList>
    </citation>
    <scope>NUCLEOTIDE SEQUENCE</scope>
    <source>
        <strain evidence="14">MAG_39</strain>
    </source>
</reference>
<dbReference type="Pfam" id="PF00158">
    <property type="entry name" value="Sigma54_activat"/>
    <property type="match status" value="1"/>
</dbReference>
<dbReference type="Pfam" id="PF02954">
    <property type="entry name" value="HTH_8"/>
    <property type="match status" value="1"/>
</dbReference>
<evidence type="ECO:0000256" key="10">
    <source>
        <dbReference type="ARBA" id="ARBA00023163"/>
    </source>
</evidence>
<dbReference type="InterPro" id="IPR003593">
    <property type="entry name" value="AAA+_ATPase"/>
</dbReference>
<accession>A0A953JA31</accession>
<organism evidence="14 15">
    <name type="scientific">Candidatus Nitrobium versatile</name>
    <dbReference type="NCBI Taxonomy" id="2884831"/>
    <lineage>
        <taxon>Bacteria</taxon>
        <taxon>Pseudomonadati</taxon>
        <taxon>Nitrospirota</taxon>
        <taxon>Nitrospiria</taxon>
        <taxon>Nitrospirales</taxon>
        <taxon>Nitrospiraceae</taxon>
        <taxon>Candidatus Nitrobium</taxon>
    </lineage>
</organism>
<dbReference type="GO" id="GO:0006355">
    <property type="term" value="P:regulation of DNA-templated transcription"/>
    <property type="evidence" value="ECO:0007669"/>
    <property type="project" value="InterPro"/>
</dbReference>
<evidence type="ECO:0000313" key="14">
    <source>
        <dbReference type="EMBL" id="MBZ0156127.1"/>
    </source>
</evidence>
<keyword evidence="8" id="KW-0238">DNA-binding</keyword>
<dbReference type="GO" id="GO:0005737">
    <property type="term" value="C:cytoplasm"/>
    <property type="evidence" value="ECO:0007669"/>
    <property type="project" value="UniProtKB-SubCell"/>
</dbReference>
<dbReference type="GO" id="GO:0043565">
    <property type="term" value="F:sequence-specific DNA binding"/>
    <property type="evidence" value="ECO:0007669"/>
    <property type="project" value="InterPro"/>
</dbReference>
<dbReference type="PROSITE" id="PS50110">
    <property type="entry name" value="RESPONSE_REGULATORY"/>
    <property type="match status" value="1"/>
</dbReference>
<protein>
    <submittedName>
        <fullName evidence="14">Sigma-54 dependent transcriptional regulator</fullName>
    </submittedName>
</protein>
<dbReference type="Gene3D" id="3.40.50.2300">
    <property type="match status" value="1"/>
</dbReference>
<dbReference type="PROSITE" id="PS00675">
    <property type="entry name" value="SIGMA54_INTERACT_1"/>
    <property type="match status" value="1"/>
</dbReference>
<dbReference type="GO" id="GO:0000160">
    <property type="term" value="P:phosphorelay signal transduction system"/>
    <property type="evidence" value="ECO:0007669"/>
    <property type="project" value="UniProtKB-KW"/>
</dbReference>
<evidence type="ECO:0000256" key="11">
    <source>
        <dbReference type="PROSITE-ProRule" id="PRU00169"/>
    </source>
</evidence>
<evidence type="ECO:0000256" key="1">
    <source>
        <dbReference type="ARBA" id="ARBA00004496"/>
    </source>
</evidence>
<keyword evidence="10" id="KW-0804">Transcription</keyword>
<reference evidence="14" key="2">
    <citation type="submission" date="2021-08" db="EMBL/GenBank/DDBJ databases">
        <authorList>
            <person name="Dalcin Martins P."/>
        </authorList>
    </citation>
    <scope>NUCLEOTIDE SEQUENCE</scope>
    <source>
        <strain evidence="14">MAG_39</strain>
    </source>
</reference>
<keyword evidence="7" id="KW-0805">Transcription regulation</keyword>
<evidence type="ECO:0000256" key="2">
    <source>
        <dbReference type="ARBA" id="ARBA00022490"/>
    </source>
</evidence>
<dbReference type="InterPro" id="IPR058031">
    <property type="entry name" value="AAA_lid_NorR"/>
</dbReference>
<keyword evidence="9" id="KW-0010">Activator</keyword>
<evidence type="ECO:0000256" key="3">
    <source>
        <dbReference type="ARBA" id="ARBA00022553"/>
    </source>
</evidence>
<dbReference type="PROSITE" id="PS00688">
    <property type="entry name" value="SIGMA54_INTERACT_3"/>
    <property type="match status" value="1"/>
</dbReference>
<proteinExistence type="predicted"/>
<dbReference type="GO" id="GO:0005524">
    <property type="term" value="F:ATP binding"/>
    <property type="evidence" value="ECO:0007669"/>
    <property type="project" value="UniProtKB-KW"/>
</dbReference>
<dbReference type="SMART" id="SM00448">
    <property type="entry name" value="REC"/>
    <property type="match status" value="1"/>
</dbReference>
<dbReference type="CDD" id="cd00009">
    <property type="entry name" value="AAA"/>
    <property type="match status" value="1"/>
</dbReference>
<dbReference type="InterPro" id="IPR025944">
    <property type="entry name" value="Sigma_54_int_dom_CS"/>
</dbReference>
<dbReference type="Pfam" id="PF25601">
    <property type="entry name" value="AAA_lid_14"/>
    <property type="match status" value="1"/>
</dbReference>
<evidence type="ECO:0000256" key="7">
    <source>
        <dbReference type="ARBA" id="ARBA00023015"/>
    </source>
</evidence>
<dbReference type="Gene3D" id="3.40.50.300">
    <property type="entry name" value="P-loop containing nucleotide triphosphate hydrolases"/>
    <property type="match status" value="1"/>
</dbReference>
<dbReference type="InterPro" id="IPR009057">
    <property type="entry name" value="Homeodomain-like_sf"/>
</dbReference>
<dbReference type="PANTHER" id="PTHR32071:SF119">
    <property type="entry name" value="SIGMA L-DEPENDENT TRANSCRIPTIONAL REGULATOR YPLP-RELATED"/>
    <property type="match status" value="1"/>
</dbReference>
<dbReference type="FunFam" id="3.40.50.2300:FF:000018">
    <property type="entry name" value="DNA-binding transcriptional regulator NtrC"/>
    <property type="match status" value="1"/>
</dbReference>
<dbReference type="SMART" id="SM00382">
    <property type="entry name" value="AAA"/>
    <property type="match status" value="1"/>
</dbReference>
<dbReference type="Pfam" id="PF00072">
    <property type="entry name" value="Response_reg"/>
    <property type="match status" value="1"/>
</dbReference>
<dbReference type="Gene3D" id="1.10.10.60">
    <property type="entry name" value="Homeodomain-like"/>
    <property type="match status" value="1"/>
</dbReference>
<dbReference type="Gene3D" id="1.10.8.60">
    <property type="match status" value="1"/>
</dbReference>
<dbReference type="SUPFAM" id="SSF46689">
    <property type="entry name" value="Homeodomain-like"/>
    <property type="match status" value="1"/>
</dbReference>
<evidence type="ECO:0000256" key="9">
    <source>
        <dbReference type="ARBA" id="ARBA00023159"/>
    </source>
</evidence>
<name>A0A953JA31_9BACT</name>
<dbReference type="PANTHER" id="PTHR32071">
    <property type="entry name" value="TRANSCRIPTIONAL REGULATORY PROTEIN"/>
    <property type="match status" value="1"/>
</dbReference>
<keyword evidence="3 11" id="KW-0597">Phosphoprotein</keyword>
<feature type="domain" description="Response regulatory" evidence="13">
    <location>
        <begin position="4"/>
        <end position="118"/>
    </location>
</feature>
<dbReference type="InterPro" id="IPR002078">
    <property type="entry name" value="Sigma_54_int"/>
</dbReference>
<dbReference type="InterPro" id="IPR001789">
    <property type="entry name" value="Sig_transdc_resp-reg_receiver"/>
</dbReference>
<feature type="domain" description="Sigma-54 factor interaction" evidence="12">
    <location>
        <begin position="144"/>
        <end position="373"/>
    </location>
</feature>
<dbReference type="InterPro" id="IPR025662">
    <property type="entry name" value="Sigma_54_int_dom_ATP-bd_1"/>
</dbReference>
<keyword evidence="5" id="KW-0067">ATP-binding</keyword>
<keyword evidence="6" id="KW-0902">Two-component regulatory system</keyword>
<comment type="caution">
    <text evidence="14">The sequence shown here is derived from an EMBL/GenBank/DDBJ whole genome shotgun (WGS) entry which is preliminary data.</text>
</comment>
<dbReference type="EMBL" id="JAIOIV010000066">
    <property type="protein sequence ID" value="MBZ0156127.1"/>
    <property type="molecule type" value="Genomic_DNA"/>
</dbReference>
<dbReference type="FunFam" id="3.40.50.300:FF:000006">
    <property type="entry name" value="DNA-binding transcriptional regulator NtrC"/>
    <property type="match status" value="1"/>
</dbReference>
<evidence type="ECO:0000259" key="13">
    <source>
        <dbReference type="PROSITE" id="PS50110"/>
    </source>
</evidence>
<gene>
    <name evidence="14" type="ORF">K8I29_07915</name>
</gene>
<keyword evidence="4" id="KW-0547">Nucleotide-binding</keyword>
<evidence type="ECO:0000256" key="6">
    <source>
        <dbReference type="ARBA" id="ARBA00023012"/>
    </source>
</evidence>
<dbReference type="SUPFAM" id="SSF52540">
    <property type="entry name" value="P-loop containing nucleoside triphosphate hydrolases"/>
    <property type="match status" value="1"/>
</dbReference>
<dbReference type="InterPro" id="IPR002197">
    <property type="entry name" value="HTH_Fis"/>
</dbReference>
<keyword evidence="2" id="KW-0963">Cytoplasm</keyword>
<comment type="subcellular location">
    <subcellularLocation>
        <location evidence="1">Cytoplasm</location>
    </subcellularLocation>
</comment>
<evidence type="ECO:0000256" key="8">
    <source>
        <dbReference type="ARBA" id="ARBA00023125"/>
    </source>
</evidence>
<dbReference type="InterPro" id="IPR011006">
    <property type="entry name" value="CheY-like_superfamily"/>
</dbReference>
<evidence type="ECO:0000313" key="15">
    <source>
        <dbReference type="Proteomes" id="UP000705867"/>
    </source>
</evidence>